<dbReference type="Pfam" id="PF00563">
    <property type="entry name" value="EAL"/>
    <property type="match status" value="1"/>
</dbReference>
<accession>A0ABT3X2F1</accession>
<dbReference type="Gene3D" id="3.20.20.450">
    <property type="entry name" value="EAL domain"/>
    <property type="match status" value="1"/>
</dbReference>
<organism evidence="2 3">
    <name type="scientific">Tumebacillus lacus</name>
    <dbReference type="NCBI Taxonomy" id="2995335"/>
    <lineage>
        <taxon>Bacteria</taxon>
        <taxon>Bacillati</taxon>
        <taxon>Bacillota</taxon>
        <taxon>Bacilli</taxon>
        <taxon>Bacillales</taxon>
        <taxon>Alicyclobacillaceae</taxon>
        <taxon>Tumebacillus</taxon>
    </lineage>
</organism>
<evidence type="ECO:0000259" key="1">
    <source>
        <dbReference type="PROSITE" id="PS50883"/>
    </source>
</evidence>
<dbReference type="EMBL" id="JAPMLT010000008">
    <property type="protein sequence ID" value="MCX7571095.1"/>
    <property type="molecule type" value="Genomic_DNA"/>
</dbReference>
<dbReference type="CDD" id="cd01948">
    <property type="entry name" value="EAL"/>
    <property type="match status" value="1"/>
</dbReference>
<proteinExistence type="predicted"/>
<gene>
    <name evidence="2" type="ORF">OS242_14180</name>
</gene>
<feature type="domain" description="EAL" evidence="1">
    <location>
        <begin position="100"/>
        <end position="351"/>
    </location>
</feature>
<comment type="caution">
    <text evidence="2">The sequence shown here is derived from an EMBL/GenBank/DDBJ whole genome shotgun (WGS) entry which is preliminary data.</text>
</comment>
<dbReference type="PROSITE" id="PS50883">
    <property type="entry name" value="EAL"/>
    <property type="match status" value="1"/>
</dbReference>
<dbReference type="InterPro" id="IPR035919">
    <property type="entry name" value="EAL_sf"/>
</dbReference>
<dbReference type="PANTHER" id="PTHR33121:SF70">
    <property type="entry name" value="SIGNALING PROTEIN YKOW"/>
    <property type="match status" value="1"/>
</dbReference>
<dbReference type="SUPFAM" id="SSF141868">
    <property type="entry name" value="EAL domain-like"/>
    <property type="match status" value="1"/>
</dbReference>
<sequence length="351" mass="39348">MNAPNEQCQACQTAADGYFLRFAGEANLQALNEWLTGDKFSPVHRIETDIVWAATHAVPDMLDYFTAHMDAAQITAAPAPDKTSLPTAAEAWFPLADLRAHQAAHWIDDVIAEERVRTVYQPIVSGYGEQVQIEAYEFLSRALDEDGTLIPPYKMFDAARTRGRLFALDRVCRLQAVRNASRVGDRLVFVNFIPTAIYTPEHCLQSTLAKAWASGADPHQIVFEVVETEEIKDLDHLENILLFYRKHGFRYALDDVGSGYSTVENVIRLKPDFVKLDMHYVQGVADDPDKQQVAIALLEAARTVGSRTLAEGVETERDWAWLSKAGYELFQGYLFGKPELEPAQNVLTLSK</sequence>
<keyword evidence="3" id="KW-1185">Reference proteome</keyword>
<name>A0ABT3X2F1_9BACL</name>
<dbReference type="PANTHER" id="PTHR33121">
    <property type="entry name" value="CYCLIC DI-GMP PHOSPHODIESTERASE PDEF"/>
    <property type="match status" value="1"/>
</dbReference>
<dbReference type="Proteomes" id="UP001208017">
    <property type="component" value="Unassembled WGS sequence"/>
</dbReference>
<dbReference type="InterPro" id="IPR001633">
    <property type="entry name" value="EAL_dom"/>
</dbReference>
<evidence type="ECO:0000313" key="2">
    <source>
        <dbReference type="EMBL" id="MCX7571095.1"/>
    </source>
</evidence>
<dbReference type="RefSeq" id="WP_267152339.1">
    <property type="nucleotide sequence ID" value="NZ_JAPMLT010000008.1"/>
</dbReference>
<reference evidence="2 3" key="1">
    <citation type="submission" date="2022-11" db="EMBL/GenBank/DDBJ databases">
        <title>Study of microbial diversity in lake waters.</title>
        <authorList>
            <person name="Zhang J."/>
        </authorList>
    </citation>
    <scope>NUCLEOTIDE SEQUENCE [LARGE SCALE GENOMIC DNA]</scope>
    <source>
        <strain evidence="2 3">DT12</strain>
    </source>
</reference>
<dbReference type="InterPro" id="IPR050706">
    <property type="entry name" value="Cyclic-di-GMP_PDE-like"/>
</dbReference>
<protein>
    <submittedName>
        <fullName evidence="2">EAL domain-containing protein</fullName>
    </submittedName>
</protein>
<evidence type="ECO:0000313" key="3">
    <source>
        <dbReference type="Proteomes" id="UP001208017"/>
    </source>
</evidence>
<dbReference type="SMART" id="SM00052">
    <property type="entry name" value="EAL"/>
    <property type="match status" value="1"/>
</dbReference>